<feature type="compositionally biased region" description="Low complexity" evidence="8">
    <location>
        <begin position="377"/>
        <end position="388"/>
    </location>
</feature>
<reference evidence="10 11" key="1">
    <citation type="journal article" date="2019" name="Commun. Biol.">
        <title>The bagworm genome reveals a unique fibroin gene that provides high tensile strength.</title>
        <authorList>
            <person name="Kono N."/>
            <person name="Nakamura H."/>
            <person name="Ohtoshi R."/>
            <person name="Tomita M."/>
            <person name="Numata K."/>
            <person name="Arakawa K."/>
        </authorList>
    </citation>
    <scope>NUCLEOTIDE SEQUENCE [LARGE SCALE GENOMIC DNA]</scope>
</reference>
<comment type="similarity">
    <text evidence="6">Belongs to the ZNF598/HEL2 family.</text>
</comment>
<dbReference type="GO" id="GO:0016567">
    <property type="term" value="P:protein ubiquitination"/>
    <property type="evidence" value="ECO:0007669"/>
    <property type="project" value="TreeGrafter"/>
</dbReference>
<dbReference type="InterPro" id="IPR013087">
    <property type="entry name" value="Znf_C2H2_type"/>
</dbReference>
<evidence type="ECO:0000256" key="2">
    <source>
        <dbReference type="ARBA" id="ARBA00004906"/>
    </source>
</evidence>
<keyword evidence="4 7" id="KW-0479">Metal-binding</keyword>
<evidence type="ECO:0000256" key="7">
    <source>
        <dbReference type="PROSITE-ProRule" id="PRU00175"/>
    </source>
</evidence>
<feature type="domain" description="RING-type" evidence="9">
    <location>
        <begin position="22"/>
        <end position="62"/>
    </location>
</feature>
<dbReference type="InterPro" id="IPR056437">
    <property type="entry name" value="Znf-C2H2_ZNF598/HEL2"/>
</dbReference>
<evidence type="ECO:0000256" key="4">
    <source>
        <dbReference type="ARBA" id="ARBA00022771"/>
    </source>
</evidence>
<dbReference type="AlphaFoldDB" id="A0A4C1TH13"/>
<dbReference type="CDD" id="cd16615">
    <property type="entry name" value="RING-HC_ZNF598"/>
    <property type="match status" value="1"/>
</dbReference>
<dbReference type="PANTHER" id="PTHR22938">
    <property type="entry name" value="ZINC FINGER PROTEIN 598"/>
    <property type="match status" value="1"/>
</dbReference>
<dbReference type="PROSITE" id="PS50089">
    <property type="entry name" value="ZF_RING_2"/>
    <property type="match status" value="1"/>
</dbReference>
<organism evidence="10 11">
    <name type="scientific">Eumeta variegata</name>
    <name type="common">Bagworm moth</name>
    <name type="synonym">Eumeta japonica</name>
    <dbReference type="NCBI Taxonomy" id="151549"/>
    <lineage>
        <taxon>Eukaryota</taxon>
        <taxon>Metazoa</taxon>
        <taxon>Ecdysozoa</taxon>
        <taxon>Arthropoda</taxon>
        <taxon>Hexapoda</taxon>
        <taxon>Insecta</taxon>
        <taxon>Pterygota</taxon>
        <taxon>Neoptera</taxon>
        <taxon>Endopterygota</taxon>
        <taxon>Lepidoptera</taxon>
        <taxon>Glossata</taxon>
        <taxon>Ditrysia</taxon>
        <taxon>Tineoidea</taxon>
        <taxon>Psychidae</taxon>
        <taxon>Oiketicinae</taxon>
        <taxon>Eumeta</taxon>
    </lineage>
</organism>
<comment type="pathway">
    <text evidence="2">Protein modification; protein ubiquitination.</text>
</comment>
<proteinExistence type="inferred from homology"/>
<evidence type="ECO:0000256" key="3">
    <source>
        <dbReference type="ARBA" id="ARBA00012483"/>
    </source>
</evidence>
<dbReference type="Gene3D" id="3.30.40.10">
    <property type="entry name" value="Zinc/RING finger domain, C3HC4 (zinc finger)"/>
    <property type="match status" value="1"/>
</dbReference>
<dbReference type="SMART" id="SM00355">
    <property type="entry name" value="ZnF_C2H2"/>
    <property type="match status" value="3"/>
</dbReference>
<comment type="catalytic activity">
    <reaction evidence="1">
        <text>S-ubiquitinyl-[E2 ubiquitin-conjugating enzyme]-L-cysteine + [acceptor protein]-L-lysine = [E2 ubiquitin-conjugating enzyme]-L-cysteine + N(6)-ubiquitinyl-[acceptor protein]-L-lysine.</text>
        <dbReference type="EC" id="2.3.2.27"/>
    </reaction>
</comment>
<dbReference type="OrthoDB" id="3838338at2759"/>
<keyword evidence="11" id="KW-1185">Reference proteome</keyword>
<evidence type="ECO:0000259" key="9">
    <source>
        <dbReference type="PROSITE" id="PS50089"/>
    </source>
</evidence>
<dbReference type="Pfam" id="PF25447">
    <property type="entry name" value="RING_ZNF598"/>
    <property type="match status" value="1"/>
</dbReference>
<dbReference type="GO" id="GO:0008270">
    <property type="term" value="F:zinc ion binding"/>
    <property type="evidence" value="ECO:0007669"/>
    <property type="project" value="UniProtKB-KW"/>
</dbReference>
<accession>A0A4C1TH13</accession>
<dbReference type="InterPro" id="IPR001841">
    <property type="entry name" value="Znf_RING"/>
</dbReference>
<dbReference type="InterPro" id="IPR013083">
    <property type="entry name" value="Znf_RING/FYVE/PHD"/>
</dbReference>
<dbReference type="GO" id="GO:0061630">
    <property type="term" value="F:ubiquitin protein ligase activity"/>
    <property type="evidence" value="ECO:0007669"/>
    <property type="project" value="UniProtKB-EC"/>
</dbReference>
<protein>
    <recommendedName>
        <fullName evidence="3">RING-type E3 ubiquitin transferase</fullName>
        <ecNumber evidence="3">2.3.2.27</ecNumber>
    </recommendedName>
</protein>
<dbReference type="Proteomes" id="UP000299102">
    <property type="component" value="Unassembled WGS sequence"/>
</dbReference>
<dbReference type="GO" id="GO:0043022">
    <property type="term" value="F:ribosome binding"/>
    <property type="evidence" value="ECO:0007669"/>
    <property type="project" value="TreeGrafter"/>
</dbReference>
<evidence type="ECO:0000256" key="6">
    <source>
        <dbReference type="ARBA" id="ARBA00035113"/>
    </source>
</evidence>
<name>A0A4C1TH13_EUMVA</name>
<sequence length="434" mass="48074">MTSTQNSGAQGDNNVTIDDNACVVCFKDVDLFSVGECDHPVCYECSTRMRVLCQQNECPICRQVLSKAELGLHRTKGDPDNRSHRGHPLCEYCNKRYLDRDELFRHLRREHYYCHFCDADGCNEFYRDYNALAEHFRSDHYLCEEGRCATEEFTVAFRTEIDYKAHVANVHGKGMNKQQAKQTRTLQLEITLGPRGRSGQTDQGVANMRTRGITDSEPEIEEPSYYQTANANQQRANIDPCSEQEFPSLPYVWFGANKRNFPALGGTGNSSAGAVAAASNRAPPPVSNMIKQPASATGGGSSAKINVPNTWIKSTLSEKSKRLGKSQNKIAPPPLLQTANIDDSLKQLNISNGNIQGNVNNKKDKKPKDKKNKEAIKNNNEIKTSNNNLMNGNNKQSPLGPPPGFQNNTSSMKPPPGFQSTNVTVNSVAKSQII</sequence>
<evidence type="ECO:0000313" key="11">
    <source>
        <dbReference type="Proteomes" id="UP000299102"/>
    </source>
</evidence>
<evidence type="ECO:0000256" key="8">
    <source>
        <dbReference type="SAM" id="MobiDB-lite"/>
    </source>
</evidence>
<dbReference type="STRING" id="151549.A0A4C1TH13"/>
<feature type="compositionally biased region" description="Polar residues" evidence="8">
    <location>
        <begin position="405"/>
        <end position="421"/>
    </location>
</feature>
<dbReference type="SUPFAM" id="SSF57850">
    <property type="entry name" value="RING/U-box"/>
    <property type="match status" value="1"/>
</dbReference>
<gene>
    <name evidence="10" type="primary">znf598</name>
    <name evidence="10" type="ORF">EVAR_72702_1</name>
</gene>
<keyword evidence="5" id="KW-0862">Zinc</keyword>
<feature type="region of interest" description="Disordered" evidence="8">
    <location>
        <begin position="351"/>
        <end position="421"/>
    </location>
</feature>
<dbReference type="Pfam" id="PF23230">
    <property type="entry name" value="zf-C2H2_13"/>
    <property type="match status" value="1"/>
</dbReference>
<dbReference type="EMBL" id="BGZK01005114">
    <property type="protein sequence ID" value="GBP12581.1"/>
    <property type="molecule type" value="Genomic_DNA"/>
</dbReference>
<comment type="caution">
    <text evidence="10">The sequence shown here is derived from an EMBL/GenBank/DDBJ whole genome shotgun (WGS) entry which is preliminary data.</text>
</comment>
<evidence type="ECO:0000256" key="1">
    <source>
        <dbReference type="ARBA" id="ARBA00000900"/>
    </source>
</evidence>
<dbReference type="EC" id="2.3.2.27" evidence="3"/>
<dbReference type="PROSITE" id="PS00028">
    <property type="entry name" value="ZINC_FINGER_C2H2_1"/>
    <property type="match status" value="2"/>
</dbReference>
<evidence type="ECO:0000313" key="10">
    <source>
        <dbReference type="EMBL" id="GBP12581.1"/>
    </source>
</evidence>
<dbReference type="PANTHER" id="PTHR22938:SF0">
    <property type="entry name" value="E3 UBIQUITIN-PROTEIN LIGASE ZNF598"/>
    <property type="match status" value="1"/>
</dbReference>
<dbReference type="InterPro" id="IPR041888">
    <property type="entry name" value="RING-HC_ZNF598/HEL2"/>
</dbReference>
<dbReference type="GO" id="GO:0072344">
    <property type="term" value="P:rescue of stalled ribosome"/>
    <property type="evidence" value="ECO:0007669"/>
    <property type="project" value="InterPro"/>
</dbReference>
<keyword evidence="4 7" id="KW-0863">Zinc-finger</keyword>
<evidence type="ECO:0000256" key="5">
    <source>
        <dbReference type="ARBA" id="ARBA00022833"/>
    </source>
</evidence>
<dbReference type="InterPro" id="IPR044288">
    <property type="entry name" value="ZNF598/HEL2"/>
</dbReference>